<sequence length="236" mass="26903">MTLNRLFLLAGYLWIAGTLQAQLADKQTYLNDFKKEMTLEWPDNRTLNIVFHGHSVPTGYACTPMVNTLQAYPHLVFHALKTQYPYAVLNVITTSIGGEQAEQGEKRFKDEVLTHRPDVLFIDYALNDRAIGLERSEKAWRKMIESALAKNLKVILFTPTPDLTENIMDENAPLAGHAEMIRRLATEYHVGLVDSYRLFKEKAENGEDLQKYMSQSNHPNSAGHNCVAAEILTWFF</sequence>
<dbReference type="Pfam" id="PF13472">
    <property type="entry name" value="Lipase_GDSL_2"/>
    <property type="match status" value="1"/>
</dbReference>
<evidence type="ECO:0000313" key="3">
    <source>
        <dbReference type="EMBL" id="EDY96055.1"/>
    </source>
</evidence>
<dbReference type="GeneID" id="43184420"/>
<dbReference type="HOGENOM" id="CLU_1160219_0_0_10"/>
<evidence type="ECO:0000259" key="2">
    <source>
        <dbReference type="Pfam" id="PF13472"/>
    </source>
</evidence>
<dbReference type="OrthoDB" id="9774205at2"/>
<dbReference type="GO" id="GO:0004622">
    <property type="term" value="F:phosphatidylcholine lysophospholipase activity"/>
    <property type="evidence" value="ECO:0007669"/>
    <property type="project" value="TreeGrafter"/>
</dbReference>
<dbReference type="SUPFAM" id="SSF52266">
    <property type="entry name" value="SGNH hydrolase"/>
    <property type="match status" value="1"/>
</dbReference>
<dbReference type="Gene3D" id="3.40.50.1110">
    <property type="entry name" value="SGNH hydrolase"/>
    <property type="match status" value="1"/>
</dbReference>
<feature type="signal peptide" evidence="1">
    <location>
        <begin position="1"/>
        <end position="23"/>
    </location>
</feature>
<organism evidence="3 4">
    <name type="scientific">Phocaeicola plebeius (strain DSM 17135 / JCM 12973 / CCUG 54634 / M2)</name>
    <name type="common">Bacteroides plebeius</name>
    <dbReference type="NCBI Taxonomy" id="484018"/>
    <lineage>
        <taxon>Bacteria</taxon>
        <taxon>Pseudomonadati</taxon>
        <taxon>Bacteroidota</taxon>
        <taxon>Bacteroidia</taxon>
        <taxon>Bacteroidales</taxon>
        <taxon>Bacteroidaceae</taxon>
        <taxon>Phocaeicola</taxon>
    </lineage>
</organism>
<proteinExistence type="predicted"/>
<accession>B5CXC0</accession>
<evidence type="ECO:0000256" key="1">
    <source>
        <dbReference type="SAM" id="SignalP"/>
    </source>
</evidence>
<dbReference type="InterPro" id="IPR013830">
    <property type="entry name" value="SGNH_hydro"/>
</dbReference>
<evidence type="ECO:0000313" key="4">
    <source>
        <dbReference type="Proteomes" id="UP000003452"/>
    </source>
</evidence>
<dbReference type="AlphaFoldDB" id="B5CXC0"/>
<feature type="chain" id="PRO_5002830930" description="SGNH hydrolase-type esterase domain-containing protein" evidence="1">
    <location>
        <begin position="24"/>
        <end position="236"/>
    </location>
</feature>
<keyword evidence="1" id="KW-0732">Signal</keyword>
<dbReference type="InterPro" id="IPR036514">
    <property type="entry name" value="SGNH_hydro_sf"/>
</dbReference>
<dbReference type="Proteomes" id="UP000003452">
    <property type="component" value="Unassembled WGS sequence"/>
</dbReference>
<reference evidence="3 4" key="1">
    <citation type="submission" date="2008-08" db="EMBL/GenBank/DDBJ databases">
        <title>Draft genome sequence of Bacteroides plebeius (DSM 17135).</title>
        <authorList>
            <person name="Sudarsanam P."/>
            <person name="Ley R."/>
            <person name="Guruge J."/>
            <person name="Turnbaugh P.J."/>
            <person name="Mahowald M."/>
            <person name="Liep D."/>
            <person name="Gordon J."/>
        </authorList>
    </citation>
    <scope>NUCLEOTIDE SEQUENCE [LARGE SCALE GENOMIC DNA]</scope>
    <source>
        <strain evidence="4">DSM 17135 / JCM 12973 / M2</strain>
    </source>
</reference>
<dbReference type="PANTHER" id="PTHR30383:SF5">
    <property type="entry name" value="SGNH HYDROLASE-TYPE ESTERASE DOMAIN-CONTAINING PROTEIN"/>
    <property type="match status" value="1"/>
</dbReference>
<dbReference type="PANTHER" id="PTHR30383">
    <property type="entry name" value="THIOESTERASE 1/PROTEASE 1/LYSOPHOSPHOLIPASE L1"/>
    <property type="match status" value="1"/>
</dbReference>
<name>B5CXC0_PHOPM</name>
<dbReference type="InterPro" id="IPR051532">
    <property type="entry name" value="Ester_Hydrolysis_Enzymes"/>
</dbReference>
<protein>
    <recommendedName>
        <fullName evidence="2">SGNH hydrolase-type esterase domain-containing protein</fullName>
    </recommendedName>
</protein>
<dbReference type="eggNOG" id="COG2755">
    <property type="taxonomic scope" value="Bacteria"/>
</dbReference>
<dbReference type="EMBL" id="ABQC02000016">
    <property type="protein sequence ID" value="EDY96055.1"/>
    <property type="molecule type" value="Genomic_DNA"/>
</dbReference>
<gene>
    <name evidence="3" type="ORF">BACPLE_01361</name>
</gene>
<comment type="caution">
    <text evidence="3">The sequence shown here is derived from an EMBL/GenBank/DDBJ whole genome shotgun (WGS) entry which is preliminary data.</text>
</comment>
<dbReference type="RefSeq" id="WP_007560306.1">
    <property type="nucleotide sequence ID" value="NZ_DS990127.1"/>
</dbReference>
<feature type="domain" description="SGNH hydrolase-type esterase" evidence="2">
    <location>
        <begin position="52"/>
        <end position="224"/>
    </location>
</feature>
<reference evidence="3 4" key="2">
    <citation type="submission" date="2008-08" db="EMBL/GenBank/DDBJ databases">
        <authorList>
            <person name="Fulton L."/>
            <person name="Clifton S."/>
            <person name="Fulton B."/>
            <person name="Xu J."/>
            <person name="Minx P."/>
            <person name="Pepin K.H."/>
            <person name="Johnson M."/>
            <person name="Thiruvilangam P."/>
            <person name="Bhonagiri V."/>
            <person name="Nash W.E."/>
            <person name="Mardis E.R."/>
            <person name="Wilson R.K."/>
        </authorList>
    </citation>
    <scope>NUCLEOTIDE SEQUENCE [LARGE SCALE GENOMIC DNA]</scope>
    <source>
        <strain evidence="4">DSM 17135 / JCM 12973 / M2</strain>
    </source>
</reference>